<dbReference type="InterPro" id="IPR035965">
    <property type="entry name" value="PAS-like_dom_sf"/>
</dbReference>
<evidence type="ECO:0000256" key="3">
    <source>
        <dbReference type="ARBA" id="ARBA00022553"/>
    </source>
</evidence>
<dbReference type="FunFam" id="3.30.450.20:FF:000099">
    <property type="entry name" value="Sensory box sensor histidine kinase"/>
    <property type="match status" value="1"/>
</dbReference>
<feature type="active site" evidence="8">
    <location>
        <position position="150"/>
    </location>
</feature>
<feature type="modified residue" description="4-aspartylphosphate" evidence="9">
    <location>
        <position position="1408"/>
    </location>
</feature>
<keyword evidence="19" id="KW-1185">Reference proteome</keyword>
<dbReference type="InterPro" id="IPR003661">
    <property type="entry name" value="HisK_dim/P_dom"/>
</dbReference>
<dbReference type="EMBL" id="JABRWO010000007">
    <property type="protein sequence ID" value="MBA2115541.1"/>
    <property type="molecule type" value="Genomic_DNA"/>
</dbReference>
<dbReference type="Gene3D" id="1.10.287.130">
    <property type="match status" value="1"/>
</dbReference>
<evidence type="ECO:0000256" key="2">
    <source>
        <dbReference type="ARBA" id="ARBA00012438"/>
    </source>
</evidence>
<keyword evidence="6" id="KW-0902">Two-component regulatory system</keyword>
<protein>
    <recommendedName>
        <fullName evidence="2">histidine kinase</fullName>
        <ecNumber evidence="2">2.7.13.3</ecNumber>
    </recommendedName>
</protein>
<dbReference type="PROSITE" id="PS50123">
    <property type="entry name" value="CHER"/>
    <property type="match status" value="1"/>
</dbReference>
<dbReference type="Pfam" id="PF13596">
    <property type="entry name" value="PAS_10"/>
    <property type="match status" value="1"/>
</dbReference>
<dbReference type="GO" id="GO:0008757">
    <property type="term" value="F:S-adenosylmethionine-dependent methyltransferase activity"/>
    <property type="evidence" value="ECO:0007669"/>
    <property type="project" value="InterPro"/>
</dbReference>
<keyword evidence="8" id="KW-0378">Hydrolase</keyword>
<feature type="domain" description="PAC" evidence="15">
    <location>
        <begin position="935"/>
        <end position="987"/>
    </location>
</feature>
<dbReference type="EC" id="2.7.13.3" evidence="2"/>
<dbReference type="Gene3D" id="3.30.565.10">
    <property type="entry name" value="Histidine kinase-like ATPase, C-terminal domain"/>
    <property type="match status" value="1"/>
</dbReference>
<dbReference type="CDD" id="cd00082">
    <property type="entry name" value="HisKA"/>
    <property type="match status" value="1"/>
</dbReference>
<keyword evidence="8" id="KW-0145">Chemotaxis</keyword>
<dbReference type="Gene3D" id="3.30.450.20">
    <property type="entry name" value="PAS domain"/>
    <property type="match status" value="3"/>
</dbReference>
<dbReference type="SUPFAM" id="SSF55874">
    <property type="entry name" value="ATPase domain of HSP90 chaperone/DNA topoisomerase II/histidine kinase"/>
    <property type="match status" value="1"/>
</dbReference>
<organism evidence="18 19">
    <name type="scientific">Bremerella alba</name>
    <dbReference type="NCBI Taxonomy" id="980252"/>
    <lineage>
        <taxon>Bacteria</taxon>
        <taxon>Pseudomonadati</taxon>
        <taxon>Planctomycetota</taxon>
        <taxon>Planctomycetia</taxon>
        <taxon>Pirellulales</taxon>
        <taxon>Pirellulaceae</taxon>
        <taxon>Bremerella</taxon>
    </lineage>
</organism>
<comment type="catalytic activity">
    <reaction evidence="1">
        <text>ATP + protein L-histidine = ADP + protein N-phospho-L-histidine.</text>
        <dbReference type="EC" id="2.7.13.3"/>
    </reaction>
</comment>
<comment type="caution">
    <text evidence="18">The sequence shown here is derived from an EMBL/GenBank/DDBJ whole genome shotgun (WGS) entry which is preliminary data.</text>
</comment>
<dbReference type="InterPro" id="IPR001789">
    <property type="entry name" value="Sig_transdc_resp-reg_receiver"/>
</dbReference>
<dbReference type="InterPro" id="IPR036097">
    <property type="entry name" value="HisK_dim/P_sf"/>
</dbReference>
<dbReference type="RefSeq" id="WP_207396974.1">
    <property type="nucleotide sequence ID" value="NZ_JABRWO010000007.1"/>
</dbReference>
<dbReference type="CDD" id="cd00075">
    <property type="entry name" value="HATPase"/>
    <property type="match status" value="1"/>
</dbReference>
<name>A0A7V8V699_9BACT</name>
<dbReference type="GO" id="GO:0006935">
    <property type="term" value="P:chemotaxis"/>
    <property type="evidence" value="ECO:0007669"/>
    <property type="project" value="UniProtKB-UniRule"/>
</dbReference>
<feature type="active site" evidence="8">
    <location>
        <position position="31"/>
    </location>
</feature>
<feature type="domain" description="CheB-type methylesterase" evidence="16">
    <location>
        <begin position="22"/>
        <end position="208"/>
    </location>
</feature>
<reference evidence="18 19" key="1">
    <citation type="submission" date="2020-05" db="EMBL/GenBank/DDBJ databases">
        <title>Bremerella alba sp. nov., a novel planctomycete isolated from the surface of the macroalga Fucus spiralis.</title>
        <authorList>
            <person name="Godinho O."/>
            <person name="Botelho R."/>
            <person name="Albuquerque L."/>
            <person name="Wiegand S."/>
            <person name="Da Costa M.S."/>
            <person name="Lobo-Da-Cunha A."/>
            <person name="Jogler C."/>
            <person name="Lage O.M."/>
        </authorList>
    </citation>
    <scope>NUCLEOTIDE SEQUENCE [LARGE SCALE GENOMIC DNA]</scope>
    <source>
        <strain evidence="18 19">FF15</strain>
    </source>
</reference>
<dbReference type="InterPro" id="IPR011006">
    <property type="entry name" value="CheY-like_superfamily"/>
</dbReference>
<keyword evidence="4 18" id="KW-0808">Transferase</keyword>
<dbReference type="SMART" id="SM00086">
    <property type="entry name" value="PAC"/>
    <property type="match status" value="3"/>
</dbReference>
<dbReference type="InterPro" id="IPR013656">
    <property type="entry name" value="PAS_4"/>
</dbReference>
<dbReference type="InterPro" id="IPR000014">
    <property type="entry name" value="PAS"/>
</dbReference>
<dbReference type="CDD" id="cd02440">
    <property type="entry name" value="AdoMet_MTases"/>
    <property type="match status" value="1"/>
</dbReference>
<dbReference type="GO" id="GO:0000155">
    <property type="term" value="F:phosphorelay sensor kinase activity"/>
    <property type="evidence" value="ECO:0007669"/>
    <property type="project" value="InterPro"/>
</dbReference>
<dbReference type="Pfam" id="PF01739">
    <property type="entry name" value="CheR"/>
    <property type="match status" value="1"/>
</dbReference>
<dbReference type="Pfam" id="PF01339">
    <property type="entry name" value="CheB_methylest"/>
    <property type="match status" value="1"/>
</dbReference>
<keyword evidence="10" id="KW-0175">Coiled coil</keyword>
<evidence type="ECO:0000259" key="15">
    <source>
        <dbReference type="PROSITE" id="PS50113"/>
    </source>
</evidence>
<feature type="compositionally biased region" description="Polar residues" evidence="11">
    <location>
        <begin position="13"/>
        <end position="22"/>
    </location>
</feature>
<dbReference type="Gene3D" id="3.40.50.2300">
    <property type="match status" value="1"/>
</dbReference>
<dbReference type="Pfam" id="PF02518">
    <property type="entry name" value="HATPase_c"/>
    <property type="match status" value="1"/>
</dbReference>
<evidence type="ECO:0000256" key="7">
    <source>
        <dbReference type="ARBA" id="ARBA00023136"/>
    </source>
</evidence>
<dbReference type="InterPro" id="IPR000673">
    <property type="entry name" value="Sig_transdc_resp-reg_Me-estase"/>
</dbReference>
<evidence type="ECO:0000256" key="9">
    <source>
        <dbReference type="PROSITE-ProRule" id="PRU00169"/>
    </source>
</evidence>
<dbReference type="Pfam" id="PF00512">
    <property type="entry name" value="HisKA"/>
    <property type="match status" value="1"/>
</dbReference>
<evidence type="ECO:0000256" key="6">
    <source>
        <dbReference type="ARBA" id="ARBA00023012"/>
    </source>
</evidence>
<evidence type="ECO:0000313" key="19">
    <source>
        <dbReference type="Proteomes" id="UP000551616"/>
    </source>
</evidence>
<evidence type="ECO:0000259" key="16">
    <source>
        <dbReference type="PROSITE" id="PS50122"/>
    </source>
</evidence>
<dbReference type="PANTHER" id="PTHR24422">
    <property type="entry name" value="CHEMOTAXIS PROTEIN METHYLTRANSFERASE"/>
    <property type="match status" value="1"/>
</dbReference>
<dbReference type="PROSITE" id="PS50112">
    <property type="entry name" value="PAS"/>
    <property type="match status" value="1"/>
</dbReference>
<dbReference type="Gene3D" id="3.40.50.180">
    <property type="entry name" value="Methylesterase CheB, C-terminal domain"/>
    <property type="match status" value="1"/>
</dbReference>
<dbReference type="PROSITE" id="PS50109">
    <property type="entry name" value="HIS_KIN"/>
    <property type="match status" value="1"/>
</dbReference>
<dbReference type="CDD" id="cd16434">
    <property type="entry name" value="CheB-CheR_fusion"/>
    <property type="match status" value="1"/>
</dbReference>
<dbReference type="SUPFAM" id="SSF52738">
    <property type="entry name" value="Methylesterase CheB, C-terminal domain"/>
    <property type="match status" value="1"/>
</dbReference>
<feature type="domain" description="Histidine kinase" evidence="12">
    <location>
        <begin position="1124"/>
        <end position="1339"/>
    </location>
</feature>
<keyword evidence="5 18" id="KW-0418">Kinase</keyword>
<dbReference type="PROSITE" id="PS50122">
    <property type="entry name" value="CHEB"/>
    <property type="match status" value="1"/>
</dbReference>
<dbReference type="InterPro" id="IPR000780">
    <property type="entry name" value="CheR_MeTrfase"/>
</dbReference>
<dbReference type="CDD" id="cd00130">
    <property type="entry name" value="PAS"/>
    <property type="match status" value="2"/>
</dbReference>
<evidence type="ECO:0000313" key="18">
    <source>
        <dbReference type="EMBL" id="MBA2115541.1"/>
    </source>
</evidence>
<proteinExistence type="predicted"/>
<dbReference type="Pfam" id="PF00072">
    <property type="entry name" value="Response_reg"/>
    <property type="match status" value="1"/>
</dbReference>
<dbReference type="GO" id="GO:0000156">
    <property type="term" value="F:phosphorelay response regulator activity"/>
    <property type="evidence" value="ECO:0007669"/>
    <property type="project" value="InterPro"/>
</dbReference>
<evidence type="ECO:0000259" key="12">
    <source>
        <dbReference type="PROSITE" id="PS50109"/>
    </source>
</evidence>
<dbReference type="SUPFAM" id="SSF52172">
    <property type="entry name" value="CheY-like"/>
    <property type="match status" value="1"/>
</dbReference>
<dbReference type="SMART" id="SM00387">
    <property type="entry name" value="HATPase_c"/>
    <property type="match status" value="1"/>
</dbReference>
<dbReference type="InterPro" id="IPR035909">
    <property type="entry name" value="CheB_C"/>
</dbReference>
<dbReference type="GO" id="GO:0008984">
    <property type="term" value="F:protein-glutamate methylesterase activity"/>
    <property type="evidence" value="ECO:0007669"/>
    <property type="project" value="InterPro"/>
</dbReference>
<dbReference type="InterPro" id="IPR022641">
    <property type="entry name" value="CheR_N"/>
</dbReference>
<dbReference type="InterPro" id="IPR013655">
    <property type="entry name" value="PAS_fold_3"/>
</dbReference>
<evidence type="ECO:0000256" key="8">
    <source>
        <dbReference type="PROSITE-ProRule" id="PRU00050"/>
    </source>
</evidence>
<evidence type="ECO:0000259" key="14">
    <source>
        <dbReference type="PROSITE" id="PS50112"/>
    </source>
</evidence>
<accession>A0A7V8V699</accession>
<feature type="domain" description="Response regulatory" evidence="13">
    <location>
        <begin position="1358"/>
        <end position="1475"/>
    </location>
</feature>
<dbReference type="PRINTS" id="PR00996">
    <property type="entry name" value="CHERMTFRASE"/>
</dbReference>
<dbReference type="InterPro" id="IPR036890">
    <property type="entry name" value="HATPase_C_sf"/>
</dbReference>
<dbReference type="Proteomes" id="UP000551616">
    <property type="component" value="Unassembled WGS sequence"/>
</dbReference>
<dbReference type="NCBIfam" id="TIGR00229">
    <property type="entry name" value="sensory_box"/>
    <property type="match status" value="3"/>
</dbReference>
<feature type="domain" description="PAC" evidence="15">
    <location>
        <begin position="1061"/>
        <end position="1113"/>
    </location>
</feature>
<dbReference type="Pfam" id="PF08447">
    <property type="entry name" value="PAS_3"/>
    <property type="match status" value="1"/>
</dbReference>
<dbReference type="GO" id="GO:0005737">
    <property type="term" value="C:cytoplasm"/>
    <property type="evidence" value="ECO:0007669"/>
    <property type="project" value="InterPro"/>
</dbReference>
<dbReference type="InterPro" id="IPR003594">
    <property type="entry name" value="HATPase_dom"/>
</dbReference>
<evidence type="ECO:0000259" key="13">
    <source>
        <dbReference type="PROSITE" id="PS50110"/>
    </source>
</evidence>
<evidence type="ECO:0000256" key="11">
    <source>
        <dbReference type="SAM" id="MobiDB-lite"/>
    </source>
</evidence>
<dbReference type="FunFam" id="3.30.565.10:FF:000006">
    <property type="entry name" value="Sensor histidine kinase WalK"/>
    <property type="match status" value="1"/>
</dbReference>
<dbReference type="InterPro" id="IPR029063">
    <property type="entry name" value="SAM-dependent_MTases_sf"/>
</dbReference>
<dbReference type="Pfam" id="PF08448">
    <property type="entry name" value="PAS_4"/>
    <property type="match status" value="1"/>
</dbReference>
<dbReference type="InterPro" id="IPR000700">
    <property type="entry name" value="PAS-assoc_C"/>
</dbReference>
<evidence type="ECO:0000256" key="5">
    <source>
        <dbReference type="ARBA" id="ARBA00022777"/>
    </source>
</evidence>
<gene>
    <name evidence="18" type="primary">rcsC_15</name>
    <name evidence="18" type="ORF">HOV93_27230</name>
</gene>
<feature type="domain" description="PAS" evidence="14">
    <location>
        <begin position="863"/>
        <end position="933"/>
    </location>
</feature>
<dbReference type="SMART" id="SM00138">
    <property type="entry name" value="MeTrc"/>
    <property type="match status" value="1"/>
</dbReference>
<dbReference type="SMART" id="SM00388">
    <property type="entry name" value="HisKA"/>
    <property type="match status" value="1"/>
</dbReference>
<keyword evidence="3 9" id="KW-0597">Phosphoprotein</keyword>
<dbReference type="SUPFAM" id="SSF55785">
    <property type="entry name" value="PYP-like sensor domain (PAS domain)"/>
    <property type="match status" value="3"/>
</dbReference>
<keyword evidence="7" id="KW-0472">Membrane</keyword>
<evidence type="ECO:0000256" key="1">
    <source>
        <dbReference type="ARBA" id="ARBA00000085"/>
    </source>
</evidence>
<evidence type="ECO:0000259" key="17">
    <source>
        <dbReference type="PROSITE" id="PS50123"/>
    </source>
</evidence>
<dbReference type="SUPFAM" id="SSF53335">
    <property type="entry name" value="S-adenosyl-L-methionine-dependent methyltransferases"/>
    <property type="match status" value="1"/>
</dbReference>
<dbReference type="InterPro" id="IPR022642">
    <property type="entry name" value="CheR_C"/>
</dbReference>
<evidence type="ECO:0000256" key="4">
    <source>
        <dbReference type="ARBA" id="ARBA00022679"/>
    </source>
</evidence>
<dbReference type="Pfam" id="PF03705">
    <property type="entry name" value="CheR_N"/>
    <property type="match status" value="1"/>
</dbReference>
<evidence type="ECO:0000256" key="10">
    <source>
        <dbReference type="SAM" id="Coils"/>
    </source>
</evidence>
<dbReference type="FunFam" id="1.10.287.130:FF:000001">
    <property type="entry name" value="Two-component sensor histidine kinase"/>
    <property type="match status" value="1"/>
</dbReference>
<feature type="domain" description="CheR-type methyltransferase" evidence="17">
    <location>
        <begin position="223"/>
        <end position="463"/>
    </location>
</feature>
<dbReference type="SUPFAM" id="SSF47384">
    <property type="entry name" value="Homodimeric domain of signal transducing histidine kinase"/>
    <property type="match status" value="1"/>
</dbReference>
<dbReference type="SMART" id="SM00091">
    <property type="entry name" value="PAS"/>
    <property type="match status" value="3"/>
</dbReference>
<dbReference type="Gene3D" id="3.40.50.150">
    <property type="entry name" value="Vaccinia Virus protein VP39"/>
    <property type="match status" value="1"/>
</dbReference>
<dbReference type="PROSITE" id="PS50113">
    <property type="entry name" value="PAC"/>
    <property type="match status" value="3"/>
</dbReference>
<feature type="domain" description="PAC" evidence="15">
    <location>
        <begin position="812"/>
        <end position="862"/>
    </location>
</feature>
<dbReference type="InterPro" id="IPR050903">
    <property type="entry name" value="Bact_Chemotaxis_MeTrfase"/>
</dbReference>
<dbReference type="InterPro" id="IPR005467">
    <property type="entry name" value="His_kinase_dom"/>
</dbReference>
<feature type="region of interest" description="Disordered" evidence="11">
    <location>
        <begin position="1"/>
        <end position="23"/>
    </location>
</feature>
<dbReference type="PROSITE" id="PS50110">
    <property type="entry name" value="RESPONSE_REGULATORY"/>
    <property type="match status" value="1"/>
</dbReference>
<dbReference type="InterPro" id="IPR001610">
    <property type="entry name" value="PAC"/>
</dbReference>
<sequence>MAHAESTGEPDSGRSSGKSRQPLSIVGIGASSGGLESLKKFFAALTQYQGMAFVVVQHLMPDHESLLPDILSKHTNLNVVSVEQGQVIQNGYVYVAPPGQDVAVQSGEFQVTPSAESRGWRHPIDYFFRSLARDQRQDAVAIILSGNGSDGTLGIREIKECGGMVMVQHPHEAGYDSMPLNAMETGQADYVQPIAKLAKSLESYVDHNSIFNDSTIDPAQFLAELEEIQHLLHFHAEYDFRNYKHTTLLRRVQRRMGLAGVADIREYVHRLKDRPQEVEALAQDLLICVTQFLRNPEVWEKLSEFVFPRLIENSSADDPIRVWIPGCATGEEAYTMAMMLSDALAEKRHHRIQIFATDISNHALKRARAAIYPETIAADIKPEWARKYFTREGDIYRVSKAIREKVVFASHDLKGDPSFFRLDLISCRNLLIYLEPEAQASILRKFHFALNPEGFLLLGNSETSGRFDQGFEPVDTHARIFRRAANSATNDFIRPASQTPTRVMPQRPSFRRPQPPTLRELAAEMFWKSTGAVVLILNEKLQPMFVGGSSDRFLKIPEGEQRYTVYELVRPGLHLKLRAAIGRLESTAEASFDRAKLSQADGSTIVVRGYVRKITDPESQRQLIFIQLEEEVAAKSSGLLNNSNPSNDHVALAPVDSQEELVKTLERELMEAREELSHTIEQLEEANEELRASHEEAMSVNEELQSGTEELEASREELQSLNEELTTLNVQLEDKLSELESTNNDLDNLISSTRIAVVFLDTEFRVRNFTPEAIDLFSLIRTDIGRPISDLAHKFIDGSFLEDARKVLKSLVIVEREVIAEKGQVFVRRLLPYRTHDNRIEGVVATFQDITQLKETQEQLDLQRTQLSLVADAMPVLLAYVDTDQRYQFANASYEEWFGISVDEVIGKPVWEVIGEKAFEVTRDNVEAVLSGERIAWDGELPYHHGSPRFVHLEYIPHFDTQGQVVGYYALIQDISKRYEAEKLLHESESRFRDLADNIDQLAWTCETLGVVTWYSRRWYEFTGQTFEEAKHLGWSNVHHPDHIQRVNEKIAICAEKECVWEDTFPLRRHDGVYRWFLSRAVPIRDEAGQVIRWFGTNTDITEQMELEHALKEADRRKDEFLAMLAHELRNPLAPIRSGIDLLMMDPRSPQEPLEVMEEQVRHLVRLVDDLLDVSRITRGRVELRKENIQLQKVIHKALNSIEPYGEKKGITFSKQILEDPIWLKADPVRLAQVFENLLINGVKYTENGGHISVGVVRNGNKVQVSCKDNGIGIDQELMPRVFELFTQSSRSFDRSPGGLGIGLTIVKSLVELHRGSVEVKSEGKGHGSEFIVQLPILKQAPNAPAEAKEFQDAGTQKILIVDDNKSARHLLSRLLAALANHEIKSAATGREALDKISEFKPTVVMLDIGLPEMDGYEVARRIRGIDPDNRILLVAVTGYGQSEDRILSEAAGFDMHLVKPVGIDELRTLLAHPKLCKEE</sequence>
<feature type="coiled-coil region" evidence="10">
    <location>
        <begin position="655"/>
        <end position="752"/>
    </location>
</feature>
<dbReference type="SUPFAM" id="SSF47757">
    <property type="entry name" value="Chemotaxis receptor methyltransferase CheR, N-terminal domain"/>
    <property type="match status" value="1"/>
</dbReference>
<feature type="active site" evidence="8">
    <location>
        <position position="58"/>
    </location>
</feature>
<dbReference type="SMART" id="SM00448">
    <property type="entry name" value="REC"/>
    <property type="match status" value="1"/>
</dbReference>